<evidence type="ECO:0000313" key="3">
    <source>
        <dbReference type="EMBL" id="SHG42601.1"/>
    </source>
</evidence>
<sequence>MKINNLLRRISMTLLFFAAFFTTFSSISNVSYAEMGVVLKANNNPGTTASVDYKLVEPRKISLKEKNLMTLQKPQKYISSERIEGPKTLEEAVNIEQYPSTRVVATGYTAGVESTGKTPDHPMYGITYSGVQVKRDLYSTIAADLSVYPIGTIMFIPGYGYGVVADKGSAINGNKIDLYYETVEEVYSEWGKKEVDVYIIEKGDGTLTEETLVALNENKALQVFREQMNES</sequence>
<dbReference type="AlphaFoldDB" id="A0A1M5JPY9"/>
<dbReference type="GO" id="GO:0004553">
    <property type="term" value="F:hydrolase activity, hydrolyzing O-glycosyl compounds"/>
    <property type="evidence" value="ECO:0007669"/>
    <property type="project" value="InterPro"/>
</dbReference>
<dbReference type="STRING" id="930117.SAMN05216225_103245"/>
<organism evidence="3 4">
    <name type="scientific">Ornithinibacillus halophilus</name>
    <dbReference type="NCBI Taxonomy" id="930117"/>
    <lineage>
        <taxon>Bacteria</taxon>
        <taxon>Bacillati</taxon>
        <taxon>Bacillota</taxon>
        <taxon>Bacilli</taxon>
        <taxon>Bacillales</taxon>
        <taxon>Bacillaceae</taxon>
        <taxon>Ornithinibacillus</taxon>
    </lineage>
</organism>
<evidence type="ECO:0000259" key="2">
    <source>
        <dbReference type="Pfam" id="PF06725"/>
    </source>
</evidence>
<dbReference type="RefSeq" id="WP_072891224.1">
    <property type="nucleotide sequence ID" value="NZ_FQVW01000032.1"/>
</dbReference>
<protein>
    <submittedName>
        <fullName evidence="3">3D (Asp-Asp-Asp) domain-containing protein</fullName>
    </submittedName>
</protein>
<dbReference type="Gene3D" id="2.40.40.10">
    <property type="entry name" value="RlpA-like domain"/>
    <property type="match status" value="1"/>
</dbReference>
<feature type="domain" description="3D" evidence="2">
    <location>
        <begin position="139"/>
        <end position="200"/>
    </location>
</feature>
<dbReference type="InterPro" id="IPR010611">
    <property type="entry name" value="3D_dom"/>
</dbReference>
<evidence type="ECO:0000313" key="4">
    <source>
        <dbReference type="Proteomes" id="UP000183988"/>
    </source>
</evidence>
<dbReference type="Proteomes" id="UP000183988">
    <property type="component" value="Unassembled WGS sequence"/>
</dbReference>
<dbReference type="CDD" id="cd22786">
    <property type="entry name" value="DPBB_YuiC-like"/>
    <property type="match status" value="1"/>
</dbReference>
<reference evidence="3 4" key="1">
    <citation type="submission" date="2016-11" db="EMBL/GenBank/DDBJ databases">
        <authorList>
            <person name="Jaros S."/>
            <person name="Januszkiewicz K."/>
            <person name="Wedrychowicz H."/>
        </authorList>
    </citation>
    <scope>NUCLEOTIDE SEQUENCE [LARGE SCALE GENOMIC DNA]</scope>
    <source>
        <strain evidence="3 4">IBRC-M 10683</strain>
    </source>
</reference>
<dbReference type="InterPro" id="IPR036908">
    <property type="entry name" value="RlpA-like_sf"/>
</dbReference>
<dbReference type="PANTHER" id="PTHR39160">
    <property type="entry name" value="CELL WALL-BINDING PROTEIN YOCH"/>
    <property type="match status" value="1"/>
</dbReference>
<dbReference type="EMBL" id="FQVW01000032">
    <property type="protein sequence ID" value="SHG42601.1"/>
    <property type="molecule type" value="Genomic_DNA"/>
</dbReference>
<proteinExistence type="predicted"/>
<dbReference type="GO" id="GO:0009254">
    <property type="term" value="P:peptidoglycan turnover"/>
    <property type="evidence" value="ECO:0007669"/>
    <property type="project" value="InterPro"/>
</dbReference>
<gene>
    <name evidence="3" type="ORF">SAMN05216225_103245</name>
</gene>
<accession>A0A1M5JPY9</accession>
<evidence type="ECO:0000256" key="1">
    <source>
        <dbReference type="ARBA" id="ARBA00022729"/>
    </source>
</evidence>
<keyword evidence="1" id="KW-0732">Signal</keyword>
<dbReference type="GO" id="GO:0019867">
    <property type="term" value="C:outer membrane"/>
    <property type="evidence" value="ECO:0007669"/>
    <property type="project" value="InterPro"/>
</dbReference>
<name>A0A1M5JPY9_9BACI</name>
<dbReference type="SUPFAM" id="SSF50685">
    <property type="entry name" value="Barwin-like endoglucanases"/>
    <property type="match status" value="1"/>
</dbReference>
<dbReference type="PANTHER" id="PTHR39160:SF4">
    <property type="entry name" value="RESUSCITATION-PROMOTING FACTOR RPFB"/>
    <property type="match status" value="1"/>
</dbReference>
<keyword evidence="4" id="KW-1185">Reference proteome</keyword>
<dbReference type="InterPro" id="IPR051933">
    <property type="entry name" value="Resuscitation_pf_RpfB"/>
</dbReference>
<dbReference type="Pfam" id="PF06725">
    <property type="entry name" value="3D"/>
    <property type="match status" value="1"/>
</dbReference>